<evidence type="ECO:0000313" key="1">
    <source>
        <dbReference type="EMBL" id="AXG06803.1"/>
    </source>
</evidence>
<dbReference type="GeneID" id="37287338"/>
<name>A0A345EDA5_9EURY</name>
<dbReference type="EMBL" id="CP031148">
    <property type="protein sequence ID" value="AXG10177.1"/>
    <property type="molecule type" value="Genomic_DNA"/>
</dbReference>
<dbReference type="SUPFAM" id="SSF57802">
    <property type="entry name" value="Rubredoxin-like"/>
    <property type="match status" value="1"/>
</dbReference>
<evidence type="ECO:0008006" key="5">
    <source>
        <dbReference type="Google" id="ProtNLM"/>
    </source>
</evidence>
<gene>
    <name evidence="2" type="ORF">DU484_10130</name>
    <name evidence="1" type="ORF">DU500_10375</name>
</gene>
<dbReference type="EMBL" id="CP031150">
    <property type="protein sequence ID" value="AXG06803.1"/>
    <property type="molecule type" value="Genomic_DNA"/>
</dbReference>
<evidence type="ECO:0000313" key="3">
    <source>
        <dbReference type="Proteomes" id="UP000252985"/>
    </source>
</evidence>
<reference evidence="1 4" key="2">
    <citation type="submission" date="2018-07" db="EMBL/GenBank/DDBJ databases">
        <title>Genome sequences of Haloplanus sp. CBA1113.</title>
        <authorList>
            <person name="Kim Y.B."/>
            <person name="Roh S.W."/>
        </authorList>
    </citation>
    <scope>NUCLEOTIDE SEQUENCE [LARGE SCALE GENOMIC DNA]</scope>
    <source>
        <strain evidence="1 4">CBA1113</strain>
    </source>
</reference>
<accession>A0A345EDA5</accession>
<reference evidence="2 3" key="1">
    <citation type="submission" date="2018-07" db="EMBL/GenBank/DDBJ databases">
        <title>Genome sequences of Haloplanus sp. CBA1112.</title>
        <authorList>
            <person name="Kim Y.B."/>
            <person name="Roh S.W."/>
        </authorList>
    </citation>
    <scope>NUCLEOTIDE SEQUENCE [LARGE SCALE GENOMIC DNA]</scope>
    <source>
        <strain evidence="2 3">CBA1112</strain>
    </source>
</reference>
<accession>A0A345E3N1</accession>
<dbReference type="KEGG" id="haj:DU500_10375"/>
<dbReference type="AlphaFoldDB" id="A0A345EDA5"/>
<dbReference type="KEGG" id="haq:DU484_10130"/>
<protein>
    <recommendedName>
        <fullName evidence="5">Small CPxCG-related zinc finger protein</fullName>
    </recommendedName>
</protein>
<dbReference type="Proteomes" id="UP000253273">
    <property type="component" value="Chromosome"/>
</dbReference>
<evidence type="ECO:0000313" key="4">
    <source>
        <dbReference type="Proteomes" id="UP000253273"/>
    </source>
</evidence>
<dbReference type="Proteomes" id="UP000252985">
    <property type="component" value="Chromosome"/>
</dbReference>
<evidence type="ECO:0000313" key="2">
    <source>
        <dbReference type="EMBL" id="AXG10177.1"/>
    </source>
</evidence>
<organism evidence="2 3">
    <name type="scientific">Haloplanus rubicundus</name>
    <dbReference type="NCBI Taxonomy" id="1547898"/>
    <lineage>
        <taxon>Archaea</taxon>
        <taxon>Methanobacteriati</taxon>
        <taxon>Methanobacteriota</taxon>
        <taxon>Stenosarchaea group</taxon>
        <taxon>Halobacteria</taxon>
        <taxon>Halobacteriales</taxon>
        <taxon>Haloferacaceae</taxon>
        <taxon>Haloplanus</taxon>
    </lineage>
</organism>
<sequence>MATNSMGGSTALDRLRRRYETTEKKCPACGYVDHDANWTSRTDGRRVVYRHVCPSCGASREHTFRLR</sequence>
<dbReference type="RefSeq" id="WP_114585937.1">
    <property type="nucleotide sequence ID" value="NZ_CP031148.1"/>
</dbReference>
<dbReference type="NCBIfam" id="NF041911">
    <property type="entry name" value="HVO_0649"/>
    <property type="match status" value="1"/>
</dbReference>
<dbReference type="InterPro" id="IPR049696">
    <property type="entry name" value="HVO_0649-like"/>
</dbReference>
<keyword evidence="4" id="KW-1185">Reference proteome</keyword>
<proteinExistence type="predicted"/>
<dbReference type="OrthoDB" id="165303at2157"/>